<comment type="caution">
    <text evidence="3">The sequence shown here is derived from an EMBL/GenBank/DDBJ whole genome shotgun (WGS) entry which is preliminary data.</text>
</comment>
<keyword evidence="4" id="KW-1185">Reference proteome</keyword>
<protein>
    <recommendedName>
        <fullName evidence="2">Ice-binding protein C-terminal domain-containing protein</fullName>
    </recommendedName>
</protein>
<feature type="transmembrane region" description="Helical" evidence="1">
    <location>
        <begin position="171"/>
        <end position="188"/>
    </location>
</feature>
<feature type="domain" description="Ice-binding protein C-terminal" evidence="2">
    <location>
        <begin position="166"/>
        <end position="191"/>
    </location>
</feature>
<evidence type="ECO:0000259" key="2">
    <source>
        <dbReference type="Pfam" id="PF07589"/>
    </source>
</evidence>
<dbReference type="RefSeq" id="WP_133219944.1">
    <property type="nucleotide sequence ID" value="NZ_NRSG01000045.1"/>
</dbReference>
<dbReference type="Pfam" id="PF07589">
    <property type="entry name" value="PEP-CTERM"/>
    <property type="match status" value="1"/>
</dbReference>
<evidence type="ECO:0000313" key="3">
    <source>
        <dbReference type="EMBL" id="MBK1658279.1"/>
    </source>
</evidence>
<gene>
    <name evidence="3" type="ORF">CKO45_08555</name>
</gene>
<sequence length="191" mass="18427">MRIAPLLAVILVTGLPLGGAGAAPVGGTGSVMLVGLSTDASLIGPGTLFSSPGLALLASGSGDFAGLDGQALNLGPVVLGGIATFSAGFGSFLGQVSAASLLLGGDPAERRVTILAIGQFVPAGALGGFDPVAMTATFAFIQPAAGGEVSGTLSIVAPPPLPPPIPVPEPRSLLLFGLALAGLGIAAVRRR</sequence>
<keyword evidence="1" id="KW-1133">Transmembrane helix</keyword>
<evidence type="ECO:0000313" key="4">
    <source>
        <dbReference type="Proteomes" id="UP000697995"/>
    </source>
</evidence>
<keyword evidence="1" id="KW-0472">Membrane</keyword>
<reference evidence="3 4" key="1">
    <citation type="journal article" date="2020" name="Microorganisms">
        <title>Osmotic Adaptation and Compatible Solute Biosynthesis of Phototrophic Bacteria as Revealed from Genome Analyses.</title>
        <authorList>
            <person name="Imhoff J.F."/>
            <person name="Rahn T."/>
            <person name="Kunzel S."/>
            <person name="Keller A."/>
            <person name="Neulinger S.C."/>
        </authorList>
    </citation>
    <scope>NUCLEOTIDE SEQUENCE [LARGE SCALE GENOMIC DNA]</scope>
    <source>
        <strain evidence="3 4">DSM 15382</strain>
    </source>
</reference>
<evidence type="ECO:0000256" key="1">
    <source>
        <dbReference type="SAM" id="Phobius"/>
    </source>
</evidence>
<organism evidence="3 4">
    <name type="scientific">Paracraurococcus ruber</name>
    <dbReference type="NCBI Taxonomy" id="77675"/>
    <lineage>
        <taxon>Bacteria</taxon>
        <taxon>Pseudomonadati</taxon>
        <taxon>Pseudomonadota</taxon>
        <taxon>Alphaproteobacteria</taxon>
        <taxon>Acetobacterales</taxon>
        <taxon>Roseomonadaceae</taxon>
        <taxon>Paracraurococcus</taxon>
    </lineage>
</organism>
<proteinExistence type="predicted"/>
<dbReference type="InterPro" id="IPR013424">
    <property type="entry name" value="Ice-binding_C"/>
</dbReference>
<feature type="transmembrane region" description="Helical" evidence="1">
    <location>
        <begin position="77"/>
        <end position="103"/>
    </location>
</feature>
<accession>A0ABS1CX15</accession>
<keyword evidence="1" id="KW-0812">Transmembrane</keyword>
<dbReference type="NCBIfam" id="TIGR02595">
    <property type="entry name" value="PEP_CTERM"/>
    <property type="match status" value="1"/>
</dbReference>
<name>A0ABS1CX15_9PROT</name>
<dbReference type="EMBL" id="NRSG01000045">
    <property type="protein sequence ID" value="MBK1658279.1"/>
    <property type="molecule type" value="Genomic_DNA"/>
</dbReference>
<dbReference type="Proteomes" id="UP000697995">
    <property type="component" value="Unassembled WGS sequence"/>
</dbReference>